<proteinExistence type="predicted"/>
<sequence length="591" mass="67356">ILNGHVIHDGDDFPSWIDGSEAGWETMHFLAQHDHDTPAIFILFNCADAKQRSYWISFYLMPTSGWLHLDIHAIIGMSNLKSRELLDEIRSSTPIAIAYVISFYTWFDFKVDRIVPEMSQGMPMEKECRPSAAYATQPDKAARTYITLSYRWGSKDQPRLLSSNINTLCQGSLIKDLPKTFRDTIVVARTLGVRYLWIDALCIIQDSQEDWERESATMGSVYANALCNIAASASDGPEGGLFRQRDPANIRLGYVRAAPLPDTRLQTYHLIDRVYSQRQLRCAPLFRRGWIFQERMLAPRIVYFAEEQIFWECCVEHKCEAFPAGVPFNTISKDRLPQLMTKDKHFECYSCAIVREWNLLVQQYSECQLTRDSDRLPAIAGVSSYFGRLLGDRPIFGMWKCRIIDQLGYVVEKPAMIQTLVHRAPSWSWASLDGPIMSPQLHEDPFTHITVKVDDLHLGQLRLRGVLTRATYSHPTPPRRSDIILESGKTINIILLRDHLGIELNRGRSITLLAFQSGLKPSPYLGCFVLEPVLCALPVMTYRRIGFAHVFQREEFNPTVLEPDKYDALGVVFEDGLASAKSSRVSDVLII</sequence>
<reference evidence="2 3" key="1">
    <citation type="submission" date="2017-06" db="EMBL/GenBank/DDBJ databases">
        <title>Comparative genomic analysis of Ambrosia Fusariam Clade fungi.</title>
        <authorList>
            <person name="Stajich J.E."/>
            <person name="Carrillo J."/>
            <person name="Kijimoto T."/>
            <person name="Eskalen A."/>
            <person name="O'Donnell K."/>
            <person name="Kasson M."/>
        </authorList>
    </citation>
    <scope>NUCLEOTIDE SEQUENCE [LARGE SCALE GENOMIC DNA]</scope>
    <source>
        <strain evidence="2 3">NRRL62579</strain>
    </source>
</reference>
<dbReference type="PANTHER" id="PTHR33112">
    <property type="entry name" value="DOMAIN PROTEIN, PUTATIVE-RELATED"/>
    <property type="match status" value="1"/>
</dbReference>
<dbReference type="EMBL" id="NKCK01000214">
    <property type="protein sequence ID" value="RSL91736.1"/>
    <property type="molecule type" value="Genomic_DNA"/>
</dbReference>
<evidence type="ECO:0000259" key="1">
    <source>
        <dbReference type="Pfam" id="PF06985"/>
    </source>
</evidence>
<comment type="caution">
    <text evidence="2">The sequence shown here is derived from an EMBL/GenBank/DDBJ whole genome shotgun (WGS) entry which is preliminary data.</text>
</comment>
<dbReference type="Pfam" id="PF06985">
    <property type="entry name" value="HET"/>
    <property type="match status" value="1"/>
</dbReference>
<dbReference type="Proteomes" id="UP000287144">
    <property type="component" value="Unassembled WGS sequence"/>
</dbReference>
<gene>
    <name evidence="2" type="ORF">CEP52_014166</name>
</gene>
<dbReference type="STRING" id="1325735.A0A428SPN4"/>
<organism evidence="2 3">
    <name type="scientific">Fusarium oligoseptatum</name>
    <dbReference type="NCBI Taxonomy" id="2604345"/>
    <lineage>
        <taxon>Eukaryota</taxon>
        <taxon>Fungi</taxon>
        <taxon>Dikarya</taxon>
        <taxon>Ascomycota</taxon>
        <taxon>Pezizomycotina</taxon>
        <taxon>Sordariomycetes</taxon>
        <taxon>Hypocreomycetidae</taxon>
        <taxon>Hypocreales</taxon>
        <taxon>Nectriaceae</taxon>
        <taxon>Fusarium</taxon>
        <taxon>Fusarium solani species complex</taxon>
    </lineage>
</organism>
<dbReference type="AlphaFoldDB" id="A0A428SPN4"/>
<feature type="non-terminal residue" evidence="2">
    <location>
        <position position="1"/>
    </location>
</feature>
<keyword evidence="3" id="KW-1185">Reference proteome</keyword>
<accession>A0A428SPN4</accession>
<name>A0A428SPN4_9HYPO</name>
<feature type="domain" description="Heterokaryon incompatibility" evidence="1">
    <location>
        <begin position="145"/>
        <end position="294"/>
    </location>
</feature>
<evidence type="ECO:0000313" key="3">
    <source>
        <dbReference type="Proteomes" id="UP000287144"/>
    </source>
</evidence>
<dbReference type="InterPro" id="IPR010730">
    <property type="entry name" value="HET"/>
</dbReference>
<dbReference type="PANTHER" id="PTHR33112:SF10">
    <property type="entry name" value="TOL"/>
    <property type="match status" value="1"/>
</dbReference>
<evidence type="ECO:0000313" key="2">
    <source>
        <dbReference type="EMBL" id="RSL91736.1"/>
    </source>
</evidence>
<protein>
    <recommendedName>
        <fullName evidence="1">Heterokaryon incompatibility domain-containing protein</fullName>
    </recommendedName>
</protein>